<evidence type="ECO:0000259" key="14">
    <source>
        <dbReference type="PROSITE" id="PS50102"/>
    </source>
</evidence>
<dbReference type="Pfam" id="PF00076">
    <property type="entry name" value="RRM_1"/>
    <property type="match status" value="1"/>
</dbReference>
<evidence type="ECO:0000256" key="11">
    <source>
        <dbReference type="PROSITE-ProRule" id="PRU00176"/>
    </source>
</evidence>
<dbReference type="SMART" id="SM00356">
    <property type="entry name" value="ZnF_C3H1"/>
    <property type="match status" value="1"/>
</dbReference>
<dbReference type="Gene3D" id="4.10.1000.10">
    <property type="entry name" value="Zinc finger, CCCH-type"/>
    <property type="match status" value="1"/>
</dbReference>
<keyword evidence="4 12" id="KW-0479">Metal-binding</keyword>
<dbReference type="Pfam" id="PF21369">
    <property type="entry name" value="STL11_N"/>
    <property type="match status" value="1"/>
</dbReference>
<dbReference type="InterPro" id="IPR048995">
    <property type="entry name" value="STL11/RBM22-like_N"/>
</dbReference>
<dbReference type="GO" id="GO:0071007">
    <property type="term" value="C:U2-type catalytic step 2 spliceosome"/>
    <property type="evidence" value="ECO:0007669"/>
    <property type="project" value="TreeGrafter"/>
</dbReference>
<proteinExistence type="inferred from homology"/>
<reference evidence="16 17" key="1">
    <citation type="journal article" date="2024" name="Nat. Commun.">
        <title>Phylogenomics reveals the evolutionary origins of lichenization in chlorophyte algae.</title>
        <authorList>
            <person name="Puginier C."/>
            <person name="Libourel C."/>
            <person name="Otte J."/>
            <person name="Skaloud P."/>
            <person name="Haon M."/>
            <person name="Grisel S."/>
            <person name="Petersen M."/>
            <person name="Berrin J.G."/>
            <person name="Delaux P.M."/>
            <person name="Dal Grande F."/>
            <person name="Keller J."/>
        </authorList>
    </citation>
    <scope>NUCLEOTIDE SEQUENCE [LARGE SCALE GENOMIC DNA]</scope>
    <source>
        <strain evidence="16 17">SAG 245.80</strain>
    </source>
</reference>
<evidence type="ECO:0000256" key="6">
    <source>
        <dbReference type="ARBA" id="ARBA00022771"/>
    </source>
</evidence>
<gene>
    <name evidence="16" type="ORF">WJX81_000296</name>
</gene>
<feature type="domain" description="RRM" evidence="14">
    <location>
        <begin position="225"/>
        <end position="298"/>
    </location>
</feature>
<evidence type="ECO:0000256" key="9">
    <source>
        <dbReference type="ARBA" id="ARBA00023187"/>
    </source>
</evidence>
<feature type="region of interest" description="Disordered" evidence="13">
    <location>
        <begin position="339"/>
        <end position="416"/>
    </location>
</feature>
<evidence type="ECO:0000256" key="4">
    <source>
        <dbReference type="ARBA" id="ARBA00022723"/>
    </source>
</evidence>
<evidence type="ECO:0000256" key="7">
    <source>
        <dbReference type="ARBA" id="ARBA00022833"/>
    </source>
</evidence>
<keyword evidence="7 12" id="KW-0862">Zinc</keyword>
<keyword evidence="6 12" id="KW-0863">Zinc-finger</keyword>
<dbReference type="SMART" id="SM00360">
    <property type="entry name" value="RRM"/>
    <property type="match status" value="1"/>
</dbReference>
<protein>
    <submittedName>
        <fullName evidence="16">Uncharacterized protein</fullName>
    </submittedName>
</protein>
<keyword evidence="10" id="KW-0539">Nucleus</keyword>
<dbReference type="FunFam" id="3.30.70.330:FF:000476">
    <property type="entry name" value="Zinc finger CCCH domain-containing protein 4"/>
    <property type="match status" value="1"/>
</dbReference>
<dbReference type="GO" id="GO:0008380">
    <property type="term" value="P:RNA splicing"/>
    <property type="evidence" value="ECO:0007669"/>
    <property type="project" value="UniProtKB-KW"/>
</dbReference>
<sequence>MAHRVMRDEEQDGWERSDFPIVCETCLGPNPYVRMQRISYGAECHISGRPYTVFRWRPGNDARYKKTIICQEVAKAKNVCQVCLLDLDYNLPVQARDSALGVEDEVLPESDVGKEYALAKMQADGTLTADSSFAKAKANDAILRMQRTTPYYKRNRAPICSFFVRGECKRGAECPYRHEMPTTGELAEQNIKDRYYGVNDPVARKMLSRVDAMPKLEPPEDSTITTLYVGGLAAGVAEGDLRDQFYPYGEIRSIRILEARHCAFVTFNDRSAAERAADELQNKLIVRGQRAKLCWGRPQERRPDAPAAAAPPPSMMPAQVAMQAGYNAAPPPFMPPPGPNFFNLPRPGVPPAYPSMDPLQAGTRVPAPGTEPEATKRRAPDAGEPGPLGAEKRLRQGEPGGGPPPFAAQPPIAAPQ</sequence>
<accession>A0AAW1QUL6</accession>
<dbReference type="EMBL" id="JALJOU010000076">
    <property type="protein sequence ID" value="KAK9825164.1"/>
    <property type="molecule type" value="Genomic_DNA"/>
</dbReference>
<dbReference type="InterPro" id="IPR012677">
    <property type="entry name" value="Nucleotide-bd_a/b_plait_sf"/>
</dbReference>
<dbReference type="InterPro" id="IPR032297">
    <property type="entry name" value="Torus"/>
</dbReference>
<evidence type="ECO:0000259" key="15">
    <source>
        <dbReference type="PROSITE" id="PS50103"/>
    </source>
</evidence>
<comment type="caution">
    <text evidence="16">The sequence shown here is derived from an EMBL/GenBank/DDBJ whole genome shotgun (WGS) entry which is preliminary data.</text>
</comment>
<dbReference type="GO" id="GO:0071006">
    <property type="term" value="C:U2-type catalytic step 1 spliceosome"/>
    <property type="evidence" value="ECO:0007669"/>
    <property type="project" value="TreeGrafter"/>
</dbReference>
<evidence type="ECO:0000256" key="5">
    <source>
        <dbReference type="ARBA" id="ARBA00022728"/>
    </source>
</evidence>
<name>A0AAW1QUL6_9CHLO</name>
<dbReference type="SUPFAM" id="SSF54928">
    <property type="entry name" value="RNA-binding domain, RBD"/>
    <property type="match status" value="1"/>
</dbReference>
<evidence type="ECO:0000256" key="13">
    <source>
        <dbReference type="SAM" id="MobiDB-lite"/>
    </source>
</evidence>
<dbReference type="PANTHER" id="PTHR14089">
    <property type="entry name" value="PRE-MRNA-SPLICING FACTOR RBM22"/>
    <property type="match status" value="1"/>
</dbReference>
<evidence type="ECO:0000313" key="17">
    <source>
        <dbReference type="Proteomes" id="UP001445335"/>
    </source>
</evidence>
<dbReference type="InterPro" id="IPR036855">
    <property type="entry name" value="Znf_CCCH_sf"/>
</dbReference>
<keyword evidence="5" id="KW-0747">Spliceosome</keyword>
<keyword evidence="9" id="KW-0508">mRNA splicing</keyword>
<keyword evidence="3" id="KW-0507">mRNA processing</keyword>
<dbReference type="Gene3D" id="3.30.70.330">
    <property type="match status" value="1"/>
</dbReference>
<feature type="zinc finger region" description="C3H1-type" evidence="12">
    <location>
        <begin position="154"/>
        <end position="181"/>
    </location>
</feature>
<dbReference type="Proteomes" id="UP001445335">
    <property type="component" value="Unassembled WGS sequence"/>
</dbReference>
<dbReference type="PROSITE" id="PS50103">
    <property type="entry name" value="ZF_C3H1"/>
    <property type="match status" value="1"/>
</dbReference>
<dbReference type="PROSITE" id="PS50102">
    <property type="entry name" value="RRM"/>
    <property type="match status" value="1"/>
</dbReference>
<evidence type="ECO:0000256" key="2">
    <source>
        <dbReference type="ARBA" id="ARBA00007781"/>
    </source>
</evidence>
<evidence type="ECO:0000256" key="8">
    <source>
        <dbReference type="ARBA" id="ARBA00022884"/>
    </source>
</evidence>
<comment type="similarity">
    <text evidence="2">Belongs to the SLT11 family.</text>
</comment>
<keyword evidence="8 11" id="KW-0694">RNA-binding</keyword>
<dbReference type="SUPFAM" id="SSF90229">
    <property type="entry name" value="CCCH zinc finger"/>
    <property type="match status" value="1"/>
</dbReference>
<evidence type="ECO:0000256" key="10">
    <source>
        <dbReference type="ARBA" id="ARBA00023242"/>
    </source>
</evidence>
<dbReference type="PANTHER" id="PTHR14089:SF6">
    <property type="entry name" value="PRE-MRNA-SPLICING FACTOR RBM22"/>
    <property type="match status" value="1"/>
</dbReference>
<evidence type="ECO:0000256" key="3">
    <source>
        <dbReference type="ARBA" id="ARBA00022664"/>
    </source>
</evidence>
<dbReference type="InterPro" id="IPR039171">
    <property type="entry name" value="Cwc2/Slt11"/>
</dbReference>
<dbReference type="GO" id="GO:0000974">
    <property type="term" value="C:Prp19 complex"/>
    <property type="evidence" value="ECO:0007669"/>
    <property type="project" value="TreeGrafter"/>
</dbReference>
<dbReference type="InterPro" id="IPR035979">
    <property type="entry name" value="RBD_domain_sf"/>
</dbReference>
<dbReference type="InterPro" id="IPR000571">
    <property type="entry name" value="Znf_CCCH"/>
</dbReference>
<dbReference type="GO" id="GO:0017070">
    <property type="term" value="F:U6 snRNA binding"/>
    <property type="evidence" value="ECO:0007669"/>
    <property type="project" value="TreeGrafter"/>
</dbReference>
<organism evidence="16 17">
    <name type="scientific">Elliptochloris bilobata</name>
    <dbReference type="NCBI Taxonomy" id="381761"/>
    <lineage>
        <taxon>Eukaryota</taxon>
        <taxon>Viridiplantae</taxon>
        <taxon>Chlorophyta</taxon>
        <taxon>core chlorophytes</taxon>
        <taxon>Trebouxiophyceae</taxon>
        <taxon>Trebouxiophyceae incertae sedis</taxon>
        <taxon>Elliptochloris clade</taxon>
        <taxon>Elliptochloris</taxon>
    </lineage>
</organism>
<feature type="domain" description="C3H1-type" evidence="15">
    <location>
        <begin position="154"/>
        <end position="181"/>
    </location>
</feature>
<keyword evidence="17" id="KW-1185">Reference proteome</keyword>
<dbReference type="GO" id="GO:0006397">
    <property type="term" value="P:mRNA processing"/>
    <property type="evidence" value="ECO:0007669"/>
    <property type="project" value="UniProtKB-KW"/>
</dbReference>
<dbReference type="AlphaFoldDB" id="A0AAW1QUL6"/>
<dbReference type="FunFam" id="4.10.1000.10:FF:000006">
    <property type="entry name" value="Putative pre-mrna-splicing factor rbm22"/>
    <property type="match status" value="1"/>
</dbReference>
<feature type="compositionally biased region" description="Pro residues" evidence="13">
    <location>
        <begin position="401"/>
        <end position="416"/>
    </location>
</feature>
<dbReference type="InterPro" id="IPR000504">
    <property type="entry name" value="RRM_dom"/>
</dbReference>
<evidence type="ECO:0000256" key="12">
    <source>
        <dbReference type="PROSITE-ProRule" id="PRU00723"/>
    </source>
</evidence>
<dbReference type="CDD" id="cd12224">
    <property type="entry name" value="RRM_RBM22"/>
    <property type="match status" value="1"/>
</dbReference>
<dbReference type="GO" id="GO:0036002">
    <property type="term" value="F:pre-mRNA binding"/>
    <property type="evidence" value="ECO:0007669"/>
    <property type="project" value="TreeGrafter"/>
</dbReference>
<comment type="subcellular location">
    <subcellularLocation>
        <location evidence="1">Nucleus</location>
    </subcellularLocation>
</comment>
<evidence type="ECO:0000313" key="16">
    <source>
        <dbReference type="EMBL" id="KAK9825164.1"/>
    </source>
</evidence>
<evidence type="ECO:0000256" key="1">
    <source>
        <dbReference type="ARBA" id="ARBA00004123"/>
    </source>
</evidence>
<dbReference type="Pfam" id="PF16131">
    <property type="entry name" value="Torus"/>
    <property type="match status" value="1"/>
</dbReference>
<dbReference type="GO" id="GO:0008270">
    <property type="term" value="F:zinc ion binding"/>
    <property type="evidence" value="ECO:0007669"/>
    <property type="project" value="UniProtKB-KW"/>
</dbReference>